<dbReference type="PANTHER" id="PTHR42865">
    <property type="entry name" value="PROTON/GLUTAMATE-ASPARTATE SYMPORTER"/>
    <property type="match status" value="1"/>
</dbReference>
<feature type="transmembrane region" description="Helical" evidence="7">
    <location>
        <begin position="211"/>
        <end position="228"/>
    </location>
</feature>
<evidence type="ECO:0000256" key="4">
    <source>
        <dbReference type="ARBA" id="ARBA00022692"/>
    </source>
</evidence>
<sequence length="472" mass="49726">MPPDGSLEVQPQTDSASADRASSRENLFRSLAAVAAVLFVAGIVAERLHASADMAAALRWAGIGLFVPVALRRRSLLVWTFFAMVVGAELGVDAPHFAAQTRFLADIFLRLIRMIVAPLIFGGLVTGIAGHGELRAVGRVALKAVIFFEVVTTLGIFLGAIAINLSGAGWGIALPAAGQTLVSQAHAPGWQDIVLNVFPENIAQAVAQNQILQVAVFSLLFGVALAMLKEPRRAPLVNVLQSLTDVMFAITRVVMLMAPVAAGAALAYTVGSMGLLTLLPLVKLVVTYYAALGVFVLLVLAPILFIARIPLRRFCAAIGEPAAIGFATTTSEAALPLAMERMEEFGVPRWIVSFVIPTGYSFNMTGSSLYLSMAAIFAAQAAGMHLTIGEQLVMVFTLMLTSKGVAGVPRSVLVILMGTAAAFHIPTTAIMIILGVDTLMDMGRTAMNVIGNCMASAVVARWEGDLPEAGTK</sequence>
<feature type="transmembrane region" description="Helical" evidence="7">
    <location>
        <begin position="107"/>
        <end position="128"/>
    </location>
</feature>
<keyword evidence="4 7" id="KW-0812">Transmembrane</keyword>
<dbReference type="Pfam" id="PF00375">
    <property type="entry name" value="SDF"/>
    <property type="match status" value="1"/>
</dbReference>
<dbReference type="SUPFAM" id="SSF118215">
    <property type="entry name" value="Proton glutamate symport protein"/>
    <property type="match status" value="1"/>
</dbReference>
<gene>
    <name evidence="8" type="primary">dctA</name>
    <name evidence="8" type="ORF">SBA5_330007</name>
</gene>
<evidence type="ECO:0000256" key="7">
    <source>
        <dbReference type="SAM" id="Phobius"/>
    </source>
</evidence>
<protein>
    <submittedName>
        <fullName evidence="8">C4-dicarboxylate transport protein</fullName>
    </submittedName>
</protein>
<dbReference type="AlphaFoldDB" id="A0A2N9LFB1"/>
<keyword evidence="2" id="KW-0813">Transport</keyword>
<feature type="transmembrane region" description="Helical" evidence="7">
    <location>
        <begin position="288"/>
        <end position="307"/>
    </location>
</feature>
<keyword evidence="6 7" id="KW-0472">Membrane</keyword>
<dbReference type="InterPro" id="IPR001991">
    <property type="entry name" value="Na-dicarboxylate_symporter"/>
</dbReference>
<dbReference type="EMBL" id="OKRB01000090">
    <property type="protein sequence ID" value="SPE21949.1"/>
    <property type="molecule type" value="Genomic_DNA"/>
</dbReference>
<keyword evidence="5 7" id="KW-1133">Transmembrane helix</keyword>
<evidence type="ECO:0000313" key="9">
    <source>
        <dbReference type="Proteomes" id="UP000239735"/>
    </source>
</evidence>
<dbReference type="PANTHER" id="PTHR42865:SF7">
    <property type="entry name" value="PROTON_GLUTAMATE-ASPARTATE SYMPORTER"/>
    <property type="match status" value="1"/>
</dbReference>
<evidence type="ECO:0000256" key="1">
    <source>
        <dbReference type="ARBA" id="ARBA00004651"/>
    </source>
</evidence>
<proteinExistence type="predicted"/>
<dbReference type="PRINTS" id="PR00173">
    <property type="entry name" value="EDTRNSPORT"/>
</dbReference>
<dbReference type="GO" id="GO:0005886">
    <property type="term" value="C:plasma membrane"/>
    <property type="evidence" value="ECO:0007669"/>
    <property type="project" value="UniProtKB-SubCell"/>
</dbReference>
<dbReference type="Gene3D" id="1.10.3860.10">
    <property type="entry name" value="Sodium:dicarboxylate symporter"/>
    <property type="match status" value="1"/>
</dbReference>
<dbReference type="InterPro" id="IPR036458">
    <property type="entry name" value="Na:dicarbo_symporter_sf"/>
</dbReference>
<name>A0A2N9LFB1_9BACT</name>
<feature type="transmembrane region" description="Helical" evidence="7">
    <location>
        <begin position="249"/>
        <end position="268"/>
    </location>
</feature>
<evidence type="ECO:0000313" key="8">
    <source>
        <dbReference type="EMBL" id="SPE21949.1"/>
    </source>
</evidence>
<evidence type="ECO:0000256" key="5">
    <source>
        <dbReference type="ARBA" id="ARBA00022989"/>
    </source>
</evidence>
<feature type="transmembrane region" description="Helical" evidence="7">
    <location>
        <begin position="27"/>
        <end position="45"/>
    </location>
</feature>
<reference evidence="9" key="1">
    <citation type="submission" date="2018-02" db="EMBL/GenBank/DDBJ databases">
        <authorList>
            <person name="Hausmann B."/>
        </authorList>
    </citation>
    <scope>NUCLEOTIDE SEQUENCE [LARGE SCALE GENOMIC DNA]</scope>
    <source>
        <strain evidence="9">Peat soil MAG SbA5</strain>
    </source>
</reference>
<feature type="transmembrane region" description="Helical" evidence="7">
    <location>
        <begin position="76"/>
        <end position="95"/>
    </location>
</feature>
<evidence type="ECO:0000256" key="2">
    <source>
        <dbReference type="ARBA" id="ARBA00022448"/>
    </source>
</evidence>
<keyword evidence="3" id="KW-1003">Cell membrane</keyword>
<evidence type="ECO:0000256" key="6">
    <source>
        <dbReference type="ARBA" id="ARBA00023136"/>
    </source>
</evidence>
<accession>A0A2N9LFB1</accession>
<dbReference type="Proteomes" id="UP000239735">
    <property type="component" value="Unassembled WGS sequence"/>
</dbReference>
<evidence type="ECO:0000256" key="3">
    <source>
        <dbReference type="ARBA" id="ARBA00022475"/>
    </source>
</evidence>
<feature type="transmembrane region" description="Helical" evidence="7">
    <location>
        <begin position="408"/>
        <end position="434"/>
    </location>
</feature>
<organism evidence="8 9">
    <name type="scientific">Candidatus Sulfuritelmatomonas gaucii</name>
    <dbReference type="NCBI Taxonomy" id="2043161"/>
    <lineage>
        <taxon>Bacteria</taxon>
        <taxon>Pseudomonadati</taxon>
        <taxon>Acidobacteriota</taxon>
        <taxon>Terriglobia</taxon>
        <taxon>Terriglobales</taxon>
        <taxon>Acidobacteriaceae</taxon>
        <taxon>Candidatus Sulfuritelmatomonas</taxon>
    </lineage>
</organism>
<feature type="transmembrane region" description="Helical" evidence="7">
    <location>
        <begin position="140"/>
        <end position="163"/>
    </location>
</feature>
<dbReference type="GO" id="GO:0015293">
    <property type="term" value="F:symporter activity"/>
    <property type="evidence" value="ECO:0007669"/>
    <property type="project" value="UniProtKB-KW"/>
</dbReference>
<comment type="subcellular location">
    <subcellularLocation>
        <location evidence="1">Cell membrane</location>
        <topology evidence="1">Multi-pass membrane protein</topology>
    </subcellularLocation>
</comment>
<feature type="transmembrane region" description="Helical" evidence="7">
    <location>
        <begin position="369"/>
        <end position="388"/>
    </location>
</feature>